<reference evidence="2 3" key="1">
    <citation type="submission" date="2023-01" db="EMBL/GenBank/DDBJ databases">
        <title>Cultivation and genomic characterization of new, ubiquitous marine nitrite-oxidizing bacteria from the Nitrospirales.</title>
        <authorList>
            <person name="Mueller A.J."/>
            <person name="Daebeler A."/>
            <person name="Herbold C.W."/>
            <person name="Kirkegaard R.H."/>
            <person name="Daims H."/>
        </authorList>
    </citation>
    <scope>NUCLEOTIDE SEQUENCE [LARGE SCALE GENOMIC DNA]</scope>
    <source>
        <strain evidence="2 3">DK</strain>
    </source>
</reference>
<keyword evidence="1" id="KW-0472">Membrane</keyword>
<feature type="transmembrane region" description="Helical" evidence="1">
    <location>
        <begin position="12"/>
        <end position="35"/>
    </location>
</feature>
<dbReference type="Gene3D" id="1.20.120.1630">
    <property type="match status" value="1"/>
</dbReference>
<keyword evidence="3" id="KW-1185">Reference proteome</keyword>
<dbReference type="EMBL" id="CP116968">
    <property type="protein sequence ID" value="WNM61201.1"/>
    <property type="molecule type" value="Genomic_DNA"/>
</dbReference>
<sequence length="112" mass="12213">MNQDNGTASPSALSLTLVGIQFVLIGLIALTGPLWPQEWSLRAILAGGGVVGLWGLPFMGLCQKKVFREVPGQGKLIVLGPYRWIRHPIYTSVFLVSLAWTLGSPLPYRILL</sequence>
<proteinExistence type="predicted"/>
<dbReference type="AlphaFoldDB" id="A0AA96JZJ5"/>
<protein>
    <submittedName>
        <fullName evidence="2">Isoprenylcysteine carboxylmethyltransferase family protein</fullName>
    </submittedName>
</protein>
<dbReference type="RefSeq" id="WP_312743006.1">
    <property type="nucleotide sequence ID" value="NZ_CP116968.1"/>
</dbReference>
<gene>
    <name evidence="2" type="ORF">PQG83_15780</name>
</gene>
<name>A0AA96JZJ5_9BACT</name>
<evidence type="ECO:0000256" key="1">
    <source>
        <dbReference type="SAM" id="Phobius"/>
    </source>
</evidence>
<accession>A0AA96JZJ5</accession>
<feature type="transmembrane region" description="Helical" evidence="1">
    <location>
        <begin position="84"/>
        <end position="103"/>
    </location>
</feature>
<evidence type="ECO:0000313" key="3">
    <source>
        <dbReference type="Proteomes" id="UP001302494"/>
    </source>
</evidence>
<dbReference type="KEGG" id="nneo:PQG83_15780"/>
<evidence type="ECO:0000313" key="2">
    <source>
        <dbReference type="EMBL" id="WNM61201.1"/>
    </source>
</evidence>
<dbReference type="Proteomes" id="UP001302494">
    <property type="component" value="Chromosome"/>
</dbReference>
<feature type="transmembrane region" description="Helical" evidence="1">
    <location>
        <begin position="41"/>
        <end position="63"/>
    </location>
</feature>
<organism evidence="2 3">
    <name type="scientific">Candidatus Nitrospira neomarina</name>
    <dbReference type="NCBI Taxonomy" id="3020899"/>
    <lineage>
        <taxon>Bacteria</taxon>
        <taxon>Pseudomonadati</taxon>
        <taxon>Nitrospirota</taxon>
        <taxon>Nitrospiria</taxon>
        <taxon>Nitrospirales</taxon>
        <taxon>Nitrospiraceae</taxon>
        <taxon>Nitrospira</taxon>
    </lineage>
</organism>
<keyword evidence="1" id="KW-1133">Transmembrane helix</keyword>
<keyword evidence="1" id="KW-0812">Transmembrane</keyword>